<keyword evidence="5 10" id="KW-1133">Transmembrane helix</keyword>
<gene>
    <name evidence="12" type="ORF">CWR48_07170</name>
</gene>
<reference evidence="13" key="1">
    <citation type="submission" date="2017-11" db="EMBL/GenBank/DDBJ databases">
        <authorList>
            <person name="Zhu W."/>
        </authorList>
    </citation>
    <scope>NUCLEOTIDE SEQUENCE [LARGE SCALE GENOMIC DNA]</scope>
    <source>
        <strain evidence="13">CAU 1183</strain>
    </source>
</reference>
<comment type="subcellular location">
    <subcellularLocation>
        <location evidence="1">Bacterial flagellum basal body</location>
    </subcellularLocation>
    <subcellularLocation>
        <location evidence="2">Cell membrane</location>
    </subcellularLocation>
</comment>
<keyword evidence="11" id="KW-0732">Signal</keyword>
<dbReference type="OrthoDB" id="2376965at2"/>
<accession>A0A3D8PTP2</accession>
<evidence type="ECO:0000256" key="1">
    <source>
        <dbReference type="ARBA" id="ARBA00004117"/>
    </source>
</evidence>
<evidence type="ECO:0000256" key="5">
    <source>
        <dbReference type="ARBA" id="ARBA00022989"/>
    </source>
</evidence>
<dbReference type="EMBL" id="PIOC01000012">
    <property type="protein sequence ID" value="RDW19493.1"/>
    <property type="molecule type" value="Genomic_DNA"/>
</dbReference>
<dbReference type="AlphaFoldDB" id="A0A3D8PTP2"/>
<feature type="signal peptide" evidence="11">
    <location>
        <begin position="1"/>
        <end position="27"/>
    </location>
</feature>
<dbReference type="GO" id="GO:0005886">
    <property type="term" value="C:plasma membrane"/>
    <property type="evidence" value="ECO:0007669"/>
    <property type="project" value="UniProtKB-SubCell"/>
</dbReference>
<dbReference type="Proteomes" id="UP000257143">
    <property type="component" value="Unassembled WGS sequence"/>
</dbReference>
<dbReference type="RefSeq" id="WP_147294873.1">
    <property type="nucleotide sequence ID" value="NZ_PIOC01000012.1"/>
</dbReference>
<comment type="caution">
    <text evidence="12">The sequence shown here is derived from an EMBL/GenBank/DDBJ whole genome shotgun (WGS) entry which is preliminary data.</text>
</comment>
<proteinExistence type="inferred from homology"/>
<feature type="chain" id="PRO_5017601154" evidence="11">
    <location>
        <begin position="28"/>
        <end position="223"/>
    </location>
</feature>
<evidence type="ECO:0000256" key="10">
    <source>
        <dbReference type="SAM" id="Phobius"/>
    </source>
</evidence>
<evidence type="ECO:0000256" key="11">
    <source>
        <dbReference type="SAM" id="SignalP"/>
    </source>
</evidence>
<evidence type="ECO:0000256" key="6">
    <source>
        <dbReference type="ARBA" id="ARBA00023136"/>
    </source>
</evidence>
<dbReference type="GO" id="GO:0009425">
    <property type="term" value="C:bacterial-type flagellum basal body"/>
    <property type="evidence" value="ECO:0007669"/>
    <property type="project" value="UniProtKB-SubCell"/>
</dbReference>
<dbReference type="InterPro" id="IPR022781">
    <property type="entry name" value="Flagellar_biosynth_FliO"/>
</dbReference>
<dbReference type="InterPro" id="IPR052205">
    <property type="entry name" value="FliO/MopB"/>
</dbReference>
<protein>
    <submittedName>
        <fullName evidence="12">Flagellar protein</fullName>
    </submittedName>
</protein>
<evidence type="ECO:0000256" key="4">
    <source>
        <dbReference type="ARBA" id="ARBA00022692"/>
    </source>
</evidence>
<feature type="coiled-coil region" evidence="9">
    <location>
        <begin position="194"/>
        <end position="221"/>
    </location>
</feature>
<keyword evidence="13" id="KW-1185">Reference proteome</keyword>
<dbReference type="PANTHER" id="PTHR38766">
    <property type="entry name" value="FLAGELLAR PROTEIN FLIO"/>
    <property type="match status" value="1"/>
</dbReference>
<feature type="transmembrane region" description="Helical" evidence="10">
    <location>
        <begin position="71"/>
        <end position="93"/>
    </location>
</feature>
<keyword evidence="7" id="KW-0975">Bacterial flagellum</keyword>
<evidence type="ECO:0000256" key="7">
    <source>
        <dbReference type="ARBA" id="ARBA00023143"/>
    </source>
</evidence>
<comment type="similarity">
    <text evidence="8">Belongs to the FliO/MopB family.</text>
</comment>
<evidence type="ECO:0000313" key="13">
    <source>
        <dbReference type="Proteomes" id="UP000257143"/>
    </source>
</evidence>
<organism evidence="12 13">
    <name type="scientific">Oceanobacillus arenosus</name>
    <dbReference type="NCBI Taxonomy" id="1229153"/>
    <lineage>
        <taxon>Bacteria</taxon>
        <taxon>Bacillati</taxon>
        <taxon>Bacillota</taxon>
        <taxon>Bacilli</taxon>
        <taxon>Bacillales</taxon>
        <taxon>Bacillaceae</taxon>
        <taxon>Oceanobacillus</taxon>
    </lineage>
</organism>
<keyword evidence="12" id="KW-0969">Cilium</keyword>
<evidence type="ECO:0000256" key="8">
    <source>
        <dbReference type="ARBA" id="ARBA00037937"/>
    </source>
</evidence>
<evidence type="ECO:0000256" key="3">
    <source>
        <dbReference type="ARBA" id="ARBA00022475"/>
    </source>
</evidence>
<dbReference type="PANTHER" id="PTHR38766:SF1">
    <property type="entry name" value="FLAGELLAR PROTEIN FLIO"/>
    <property type="match status" value="1"/>
</dbReference>
<name>A0A3D8PTP2_9BACI</name>
<dbReference type="GO" id="GO:0044781">
    <property type="term" value="P:bacterial-type flagellum organization"/>
    <property type="evidence" value="ECO:0007669"/>
    <property type="project" value="InterPro"/>
</dbReference>
<keyword evidence="12" id="KW-0282">Flagellum</keyword>
<dbReference type="Pfam" id="PF04347">
    <property type="entry name" value="FliO"/>
    <property type="match status" value="1"/>
</dbReference>
<keyword evidence="3" id="KW-1003">Cell membrane</keyword>
<evidence type="ECO:0000313" key="12">
    <source>
        <dbReference type="EMBL" id="RDW19493.1"/>
    </source>
</evidence>
<evidence type="ECO:0000256" key="9">
    <source>
        <dbReference type="SAM" id="Coils"/>
    </source>
</evidence>
<evidence type="ECO:0000256" key="2">
    <source>
        <dbReference type="ARBA" id="ARBA00004236"/>
    </source>
</evidence>
<keyword evidence="9" id="KW-0175">Coiled coil</keyword>
<sequence length="223" mass="25087">MNNKTMIYFCLSVVLLLYVLPSTIVVAATTPNAKDCIEKAIECEELNGTINNETEKDNEEPLVSGDNTESLALSLVRMFFALLLVLALIYFLLKFLNKRNKSLNNQVKALEKLGGISLGQNKTIQLVRVGNQIFLLGVGDNIELIMEVTEEKVIEALLEKDENATDNFTAGSLFQSFLSSKTDGKKATKSKEFNKLFSNELDNLKKNRKKLINKHEQKEDKHE</sequence>
<keyword evidence="12" id="KW-0966">Cell projection</keyword>
<keyword evidence="6 10" id="KW-0472">Membrane</keyword>
<keyword evidence="4 10" id="KW-0812">Transmembrane</keyword>